<dbReference type="SUPFAM" id="SSF56059">
    <property type="entry name" value="Glutathione synthetase ATP-binding domain-like"/>
    <property type="match status" value="1"/>
</dbReference>
<dbReference type="InterPro" id="IPR047778">
    <property type="entry name" value="STM4014-like"/>
</dbReference>
<keyword evidence="2" id="KW-1185">Reference proteome</keyword>
<gene>
    <name evidence="1" type="ORF">Enr13x_43660</name>
</gene>
<proteinExistence type="predicted"/>
<dbReference type="Pfam" id="PF14398">
    <property type="entry name" value="ATPgrasp_YheCD"/>
    <property type="match status" value="1"/>
</dbReference>
<dbReference type="KEGG" id="snep:Enr13x_43660"/>
<accession>A0A518HUH1</accession>
<dbReference type="OrthoDB" id="9789963at2"/>
<evidence type="ECO:0000313" key="2">
    <source>
        <dbReference type="Proteomes" id="UP000319004"/>
    </source>
</evidence>
<protein>
    <submittedName>
        <fullName evidence="1">Uncharacterized protein</fullName>
    </submittedName>
</protein>
<sequence length="384" mass="42194">MTKSGGLWPWVNSRMPPSPQTHWILGDSSSKRFSDYSAAAVRCGMQPPRCVEWLDLIGRGCQALNCIPAGSRLRIDSFGQRDDVLAALIRHGGGNAFPKPGEIQSLDRQYSGLCRVLEDLSHWSTQRTEISLDQNPMDIAVMFDKWATHRRLLPDRPQTRLLPTEKISFGESLRRFAKQVGGRVFVKPRYASSASGVCCYRISKGRQQLIAPIEIVRDAGGIGLFNSLRVRSFTSPSDIEDIFAVLVPQGMIAEAAVNKARVEGDRFDLRVVVINGRAEHLVVRQSASPITNLHLGNRRGSLQAVTDAVGSSRVERCRRLALHAASCFPETLYCGVDILLPRSGDPLVCEVNAFGDFLPNLVAGGKTVYEAILQSNAADREALA</sequence>
<name>A0A518HUH1_9BACT</name>
<evidence type="ECO:0000313" key="1">
    <source>
        <dbReference type="EMBL" id="QDV44500.1"/>
    </source>
</evidence>
<dbReference type="Gene3D" id="3.30.470.20">
    <property type="entry name" value="ATP-grasp fold, B domain"/>
    <property type="match status" value="1"/>
</dbReference>
<dbReference type="Proteomes" id="UP000319004">
    <property type="component" value="Chromosome"/>
</dbReference>
<organism evidence="1 2">
    <name type="scientific">Stieleria neptunia</name>
    <dbReference type="NCBI Taxonomy" id="2527979"/>
    <lineage>
        <taxon>Bacteria</taxon>
        <taxon>Pseudomonadati</taxon>
        <taxon>Planctomycetota</taxon>
        <taxon>Planctomycetia</taxon>
        <taxon>Pirellulales</taxon>
        <taxon>Pirellulaceae</taxon>
        <taxon>Stieleria</taxon>
    </lineage>
</organism>
<dbReference type="AlphaFoldDB" id="A0A518HUH1"/>
<dbReference type="NCBIfam" id="NF038074">
    <property type="entry name" value="fam_STM4014"/>
    <property type="match status" value="1"/>
</dbReference>
<dbReference type="EMBL" id="CP037423">
    <property type="protein sequence ID" value="QDV44500.1"/>
    <property type="molecule type" value="Genomic_DNA"/>
</dbReference>
<reference evidence="1 2" key="1">
    <citation type="submission" date="2019-03" db="EMBL/GenBank/DDBJ databases">
        <title>Deep-cultivation of Planctomycetes and their phenomic and genomic characterization uncovers novel biology.</title>
        <authorList>
            <person name="Wiegand S."/>
            <person name="Jogler M."/>
            <person name="Boedeker C."/>
            <person name="Pinto D."/>
            <person name="Vollmers J."/>
            <person name="Rivas-Marin E."/>
            <person name="Kohn T."/>
            <person name="Peeters S.H."/>
            <person name="Heuer A."/>
            <person name="Rast P."/>
            <person name="Oberbeckmann S."/>
            <person name="Bunk B."/>
            <person name="Jeske O."/>
            <person name="Meyerdierks A."/>
            <person name="Storesund J.E."/>
            <person name="Kallscheuer N."/>
            <person name="Luecker S."/>
            <person name="Lage O.M."/>
            <person name="Pohl T."/>
            <person name="Merkel B.J."/>
            <person name="Hornburger P."/>
            <person name="Mueller R.-W."/>
            <person name="Bruemmer F."/>
            <person name="Labrenz M."/>
            <person name="Spormann A.M."/>
            <person name="Op den Camp H."/>
            <person name="Overmann J."/>
            <person name="Amann R."/>
            <person name="Jetten M.S.M."/>
            <person name="Mascher T."/>
            <person name="Medema M.H."/>
            <person name="Devos D.P."/>
            <person name="Kaster A.-K."/>
            <person name="Ovreas L."/>
            <person name="Rohde M."/>
            <person name="Galperin M.Y."/>
            <person name="Jogler C."/>
        </authorList>
    </citation>
    <scope>NUCLEOTIDE SEQUENCE [LARGE SCALE GENOMIC DNA]</scope>
    <source>
        <strain evidence="1 2">Enr13</strain>
    </source>
</reference>
<dbReference type="InterPro" id="IPR026838">
    <property type="entry name" value="YheC/D"/>
</dbReference>